<name>A0A645CVP4_9ZZZZ</name>
<dbReference type="EMBL" id="VSSQ01030296">
    <property type="protein sequence ID" value="MPM80772.1"/>
    <property type="molecule type" value="Genomic_DNA"/>
</dbReference>
<organism evidence="1">
    <name type="scientific">bioreactor metagenome</name>
    <dbReference type="NCBI Taxonomy" id="1076179"/>
    <lineage>
        <taxon>unclassified sequences</taxon>
        <taxon>metagenomes</taxon>
        <taxon>ecological metagenomes</taxon>
    </lineage>
</organism>
<evidence type="ECO:0000313" key="1">
    <source>
        <dbReference type="EMBL" id="MPM80772.1"/>
    </source>
</evidence>
<comment type="caution">
    <text evidence="1">The sequence shown here is derived from an EMBL/GenBank/DDBJ whole genome shotgun (WGS) entry which is preliminary data.</text>
</comment>
<accession>A0A645CVP4</accession>
<sequence>MVDEDTLVALIAEDDVLHHRHGFHEHEVLVYHADAEANRFGRRVDFNLFAAEVNGTLRRLIQADEHVHQRAFSCAIFAKQGVYFAFAHIKIDVLVGIEVPKLLADMLHTENLAHRPRPLPEFRRMAKRLPGTIVCVFLFYVL</sequence>
<gene>
    <name evidence="1" type="ORF">SDC9_127822</name>
</gene>
<dbReference type="AlphaFoldDB" id="A0A645CVP4"/>
<dbReference type="AntiFam" id="ANF00095">
    <property type="entry name" value="Shadow ORF (opposite ABC transporters)"/>
</dbReference>
<protein>
    <submittedName>
        <fullName evidence="1">Uncharacterized protein</fullName>
    </submittedName>
</protein>
<proteinExistence type="predicted"/>
<reference evidence="1" key="1">
    <citation type="submission" date="2019-08" db="EMBL/GenBank/DDBJ databases">
        <authorList>
            <person name="Kucharzyk K."/>
            <person name="Murdoch R.W."/>
            <person name="Higgins S."/>
            <person name="Loffler F."/>
        </authorList>
    </citation>
    <scope>NUCLEOTIDE SEQUENCE</scope>
</reference>